<accession>A0ABP8N0G1</accession>
<proteinExistence type="predicted"/>
<keyword evidence="2" id="KW-1185">Reference proteome</keyword>
<reference evidence="2" key="1">
    <citation type="journal article" date="2019" name="Int. J. Syst. Evol. Microbiol.">
        <title>The Global Catalogue of Microorganisms (GCM) 10K type strain sequencing project: providing services to taxonomists for standard genome sequencing and annotation.</title>
        <authorList>
            <consortium name="The Broad Institute Genomics Platform"/>
            <consortium name="The Broad Institute Genome Sequencing Center for Infectious Disease"/>
            <person name="Wu L."/>
            <person name="Ma J."/>
        </authorList>
    </citation>
    <scope>NUCLEOTIDE SEQUENCE [LARGE SCALE GENOMIC DNA]</scope>
    <source>
        <strain evidence="2">JCM 31921</strain>
    </source>
</reference>
<evidence type="ECO:0000313" key="1">
    <source>
        <dbReference type="EMBL" id="GAA4457799.1"/>
    </source>
</evidence>
<sequence length="69" mass="7741">MSISDLILFVHDGGTSSPALADGALLEPYTRNDENFREAAITAGFDETEEIDPYHALLLHLKMKHHWDC</sequence>
<organism evidence="1 2">
    <name type="scientific">Rurimicrobium arvi</name>
    <dbReference type="NCBI Taxonomy" id="2049916"/>
    <lineage>
        <taxon>Bacteria</taxon>
        <taxon>Pseudomonadati</taxon>
        <taxon>Bacteroidota</taxon>
        <taxon>Chitinophagia</taxon>
        <taxon>Chitinophagales</taxon>
        <taxon>Chitinophagaceae</taxon>
        <taxon>Rurimicrobium</taxon>
    </lineage>
</organism>
<name>A0ABP8N0G1_9BACT</name>
<evidence type="ECO:0000313" key="2">
    <source>
        <dbReference type="Proteomes" id="UP001501410"/>
    </source>
</evidence>
<protein>
    <submittedName>
        <fullName evidence="1">Uncharacterized protein</fullName>
    </submittedName>
</protein>
<dbReference type="Proteomes" id="UP001501410">
    <property type="component" value="Unassembled WGS sequence"/>
</dbReference>
<dbReference type="RefSeq" id="WP_344827725.1">
    <property type="nucleotide sequence ID" value="NZ_BAABEZ010000024.1"/>
</dbReference>
<dbReference type="EMBL" id="BAABEZ010000024">
    <property type="protein sequence ID" value="GAA4457799.1"/>
    <property type="molecule type" value="Genomic_DNA"/>
</dbReference>
<comment type="caution">
    <text evidence="1">The sequence shown here is derived from an EMBL/GenBank/DDBJ whole genome shotgun (WGS) entry which is preliminary data.</text>
</comment>
<gene>
    <name evidence="1" type="ORF">GCM10023092_25060</name>
</gene>